<dbReference type="EMBL" id="JBDJPC010000002">
    <property type="protein sequence ID" value="KAL1512676.1"/>
    <property type="molecule type" value="Genomic_DNA"/>
</dbReference>
<feature type="signal peptide" evidence="1">
    <location>
        <begin position="1"/>
        <end position="19"/>
    </location>
</feature>
<keyword evidence="1" id="KW-0732">Signal</keyword>
<protein>
    <submittedName>
        <fullName evidence="2">Uncharacterized protein</fullName>
    </submittedName>
</protein>
<evidence type="ECO:0000313" key="2">
    <source>
        <dbReference type="EMBL" id="KAL1512676.1"/>
    </source>
</evidence>
<evidence type="ECO:0000256" key="1">
    <source>
        <dbReference type="SAM" id="SignalP"/>
    </source>
</evidence>
<gene>
    <name evidence="2" type="ORF">ABEB36_002232</name>
</gene>
<proteinExistence type="predicted"/>
<reference evidence="2 3" key="1">
    <citation type="submission" date="2024-05" db="EMBL/GenBank/DDBJ databases">
        <title>Genetic variation in Jamaican populations of the coffee berry borer (Hypothenemus hampei).</title>
        <authorList>
            <person name="Errbii M."/>
            <person name="Myrie A."/>
        </authorList>
    </citation>
    <scope>NUCLEOTIDE SEQUENCE [LARGE SCALE GENOMIC DNA]</scope>
    <source>
        <strain evidence="2">JA-Hopewell-2020-01-JO</strain>
        <tissue evidence="2">Whole body</tissue>
    </source>
</reference>
<dbReference type="Proteomes" id="UP001566132">
    <property type="component" value="Unassembled WGS sequence"/>
</dbReference>
<feature type="chain" id="PRO_5044774228" evidence="1">
    <location>
        <begin position="20"/>
        <end position="78"/>
    </location>
</feature>
<keyword evidence="3" id="KW-1185">Reference proteome</keyword>
<sequence length="78" mass="8796">MVSRGHLLFCLLILTQTRAAPLLDPIDECILTCDDCFKGQSLLECANDCIYTFGDVSDKWRITCSQFEDLLPLVVQVK</sequence>
<organism evidence="2 3">
    <name type="scientific">Hypothenemus hampei</name>
    <name type="common">Coffee berry borer</name>
    <dbReference type="NCBI Taxonomy" id="57062"/>
    <lineage>
        <taxon>Eukaryota</taxon>
        <taxon>Metazoa</taxon>
        <taxon>Ecdysozoa</taxon>
        <taxon>Arthropoda</taxon>
        <taxon>Hexapoda</taxon>
        <taxon>Insecta</taxon>
        <taxon>Pterygota</taxon>
        <taxon>Neoptera</taxon>
        <taxon>Endopterygota</taxon>
        <taxon>Coleoptera</taxon>
        <taxon>Polyphaga</taxon>
        <taxon>Cucujiformia</taxon>
        <taxon>Curculionidae</taxon>
        <taxon>Scolytinae</taxon>
        <taxon>Hypothenemus</taxon>
    </lineage>
</organism>
<accession>A0ABD1F506</accession>
<comment type="caution">
    <text evidence="2">The sequence shown here is derived from an EMBL/GenBank/DDBJ whole genome shotgun (WGS) entry which is preliminary data.</text>
</comment>
<evidence type="ECO:0000313" key="3">
    <source>
        <dbReference type="Proteomes" id="UP001566132"/>
    </source>
</evidence>
<name>A0ABD1F506_HYPHA</name>
<dbReference type="AlphaFoldDB" id="A0ABD1F506"/>